<organism evidence="2 3">
    <name type="scientific">Kribbella shirazensis</name>
    <dbReference type="NCBI Taxonomy" id="1105143"/>
    <lineage>
        <taxon>Bacteria</taxon>
        <taxon>Bacillati</taxon>
        <taxon>Actinomycetota</taxon>
        <taxon>Actinomycetes</taxon>
        <taxon>Propionibacteriales</taxon>
        <taxon>Kribbellaceae</taxon>
        <taxon>Kribbella</taxon>
    </lineage>
</organism>
<evidence type="ECO:0000259" key="1">
    <source>
        <dbReference type="Pfam" id="PF01636"/>
    </source>
</evidence>
<proteinExistence type="predicted"/>
<name>A0A7X5V947_9ACTN</name>
<comment type="caution">
    <text evidence="2">The sequence shown here is derived from an EMBL/GenBank/DDBJ whole genome shotgun (WGS) entry which is preliminary data.</text>
</comment>
<protein>
    <recommendedName>
        <fullName evidence="1">Aminoglycoside phosphotransferase domain-containing protein</fullName>
    </recommendedName>
</protein>
<evidence type="ECO:0000313" key="2">
    <source>
        <dbReference type="EMBL" id="NIK56848.1"/>
    </source>
</evidence>
<reference evidence="2 3" key="1">
    <citation type="submission" date="2020-03" db="EMBL/GenBank/DDBJ databases">
        <title>Sequencing the genomes of 1000 actinobacteria strains.</title>
        <authorList>
            <person name="Klenk H.-P."/>
        </authorList>
    </citation>
    <scope>NUCLEOTIDE SEQUENCE [LARGE SCALE GENOMIC DNA]</scope>
    <source>
        <strain evidence="2 3">DSM 45490</strain>
    </source>
</reference>
<feature type="domain" description="Aminoglycoside phosphotransferase" evidence="1">
    <location>
        <begin position="56"/>
        <end position="232"/>
    </location>
</feature>
<evidence type="ECO:0000313" key="3">
    <source>
        <dbReference type="Proteomes" id="UP000555407"/>
    </source>
</evidence>
<dbReference type="InterPro" id="IPR011009">
    <property type="entry name" value="Kinase-like_dom_sf"/>
</dbReference>
<dbReference type="RefSeq" id="WP_167206490.1">
    <property type="nucleotide sequence ID" value="NZ_JAASRO010000001.1"/>
</dbReference>
<sequence length="297" mass="32383">MTETAVQAAATAARNLGLTVDEPTVLYEGFSTVVHLKPSPVVARVPMTLPGALQEPEPAVRQQRELDVVAWLVEEGLPVVPPSPLVPMKPVQQDGLSMTFWTYVDVDKAAEPDYVAATARVPELHDLLAKYPGELPWMTPLRLVGPGLNAVEAVPGLLEQEDVDRARAEWKVLEPILTSRTGFQEAFPTAIVQPLHGDAPAWNLITTVDGPLWADFEDVTIGPREWDFAGWGPDLCRTYSEAASTPLDPDVQQLMDLARVLQLLVCTPLVPQIPAMADGIRMFAVQWRSMPFAAGLG</sequence>
<dbReference type="Pfam" id="PF01636">
    <property type="entry name" value="APH"/>
    <property type="match status" value="1"/>
</dbReference>
<dbReference type="AlphaFoldDB" id="A0A7X5V947"/>
<keyword evidence="3" id="KW-1185">Reference proteome</keyword>
<dbReference type="SUPFAM" id="SSF56112">
    <property type="entry name" value="Protein kinase-like (PK-like)"/>
    <property type="match status" value="1"/>
</dbReference>
<dbReference type="InterPro" id="IPR002575">
    <property type="entry name" value="Aminoglycoside_PTrfase"/>
</dbReference>
<gene>
    <name evidence="2" type="ORF">BJY22_002565</name>
</gene>
<dbReference type="EMBL" id="JAASRO010000001">
    <property type="protein sequence ID" value="NIK56848.1"/>
    <property type="molecule type" value="Genomic_DNA"/>
</dbReference>
<dbReference type="Proteomes" id="UP000555407">
    <property type="component" value="Unassembled WGS sequence"/>
</dbReference>
<accession>A0A7X5V947</accession>